<sequence length="187" mass="20785">FFYRTKFYNLRSPKTIDGHEIGSNLRQVSGCFICQRRWIMGVILISTGPSALELYFCLIHFWEAGTGSKGGALIGLELLIIAEQGPFPSAQCHHQVFSSTKISTHNRLLQLLMVILVLTMRCLHVPQALIDTIGQTHRFKVKVFEYKGRTQAITVMKVVSPAVLQPLTAPVGIPLATTFKVPLFSAS</sequence>
<feature type="non-terminal residue" evidence="1">
    <location>
        <position position="1"/>
    </location>
</feature>
<evidence type="ECO:0000313" key="1">
    <source>
        <dbReference type="EMBL" id="KAH0868942.1"/>
    </source>
</evidence>
<organism evidence="1 2">
    <name type="scientific">Brassica napus</name>
    <name type="common">Rape</name>
    <dbReference type="NCBI Taxonomy" id="3708"/>
    <lineage>
        <taxon>Eukaryota</taxon>
        <taxon>Viridiplantae</taxon>
        <taxon>Streptophyta</taxon>
        <taxon>Embryophyta</taxon>
        <taxon>Tracheophyta</taxon>
        <taxon>Spermatophyta</taxon>
        <taxon>Magnoliopsida</taxon>
        <taxon>eudicotyledons</taxon>
        <taxon>Gunneridae</taxon>
        <taxon>Pentapetalae</taxon>
        <taxon>rosids</taxon>
        <taxon>malvids</taxon>
        <taxon>Brassicales</taxon>
        <taxon>Brassicaceae</taxon>
        <taxon>Brassiceae</taxon>
        <taxon>Brassica</taxon>
    </lineage>
</organism>
<keyword evidence="2" id="KW-1185">Reference proteome</keyword>
<evidence type="ECO:0000313" key="2">
    <source>
        <dbReference type="Proteomes" id="UP000824890"/>
    </source>
</evidence>
<name>A0ABQ7YLH3_BRANA</name>
<protein>
    <submittedName>
        <fullName evidence="1">Uncharacterized protein</fullName>
    </submittedName>
</protein>
<dbReference type="Proteomes" id="UP000824890">
    <property type="component" value="Unassembled WGS sequence"/>
</dbReference>
<dbReference type="EMBL" id="JAGKQM010000017">
    <property type="protein sequence ID" value="KAH0868942.1"/>
    <property type="molecule type" value="Genomic_DNA"/>
</dbReference>
<accession>A0ABQ7YLH3</accession>
<reference evidence="1 2" key="1">
    <citation type="submission" date="2021-05" db="EMBL/GenBank/DDBJ databases">
        <title>Genome Assembly of Synthetic Allotetraploid Brassica napus Reveals Homoeologous Exchanges between Subgenomes.</title>
        <authorList>
            <person name="Davis J.T."/>
        </authorList>
    </citation>
    <scope>NUCLEOTIDE SEQUENCE [LARGE SCALE GENOMIC DNA]</scope>
    <source>
        <strain evidence="2">cv. Da-Ae</strain>
        <tissue evidence="1">Seedling</tissue>
    </source>
</reference>
<gene>
    <name evidence="1" type="ORF">HID58_075964</name>
</gene>
<comment type="caution">
    <text evidence="1">The sequence shown here is derived from an EMBL/GenBank/DDBJ whole genome shotgun (WGS) entry which is preliminary data.</text>
</comment>
<proteinExistence type="predicted"/>